<feature type="transmembrane region" description="Helical" evidence="8">
    <location>
        <begin position="303"/>
        <end position="321"/>
    </location>
</feature>
<evidence type="ECO:0000256" key="3">
    <source>
        <dbReference type="ARBA" id="ARBA00022448"/>
    </source>
</evidence>
<feature type="transmembrane region" description="Helical" evidence="8">
    <location>
        <begin position="58"/>
        <end position="79"/>
    </location>
</feature>
<sequence length="499" mass="55609">MNGRNELAFLPLNCLYGASSFKPLFGMTNIFELEMMQIYSVLCEHLDASYTYAVHWDIVRTAVMAGLWSAGLVVVNFIIPCVLGTESTTETGNNLVDFWIVRLGINLLGYATVFVPGAIIINYLRKIKFNETGGHGFLADLLRNFAFGKEQSLPLTHEDNPGKRADAEDSTLRRGLTLLFCVVGLQGSYLTWGVLQEKIMTSEYGRTENTAGEFFKNSQFLVFINRILAFIIGSVVLSLKSQPTHTTPLYKYSFSSFSNIMSSWCQYEALKFVSFPTQVMAKASKVIPVMLMGKVVSNKKYEYHEYITAVLISVGVSLFLLTSGDVTRHKGSVTTVSGVFLLIGYMVFDSFTSNWQGELFKRYRVSSIQMMTGVNLFSCLLTGVSLIEQGGFFESLAFMSKHPDFIFHAIVLSLCSAGGQLFIFYTIAQFGPVTFTIIMTIRQGLAILLSCVIYGHPVTLIGIMGIFVVFLALFLRIYANQRKRALQQKNKQAGNDSNV</sequence>
<accession>A0A8W8I0Z9</accession>
<comment type="subcellular location">
    <subcellularLocation>
        <location evidence="1">Membrane</location>
        <topology evidence="1">Multi-pass membrane protein</topology>
    </subcellularLocation>
</comment>
<evidence type="ECO:0000256" key="4">
    <source>
        <dbReference type="ARBA" id="ARBA00022692"/>
    </source>
</evidence>
<evidence type="ECO:0000256" key="1">
    <source>
        <dbReference type="ARBA" id="ARBA00004141"/>
    </source>
</evidence>
<feature type="transmembrane region" description="Helical" evidence="8">
    <location>
        <begin position="373"/>
        <end position="393"/>
    </location>
</feature>
<dbReference type="GO" id="GO:0005789">
    <property type="term" value="C:endoplasmic reticulum membrane"/>
    <property type="evidence" value="ECO:0007669"/>
    <property type="project" value="TreeGrafter"/>
</dbReference>
<reference evidence="9" key="1">
    <citation type="submission" date="2022-08" db="UniProtKB">
        <authorList>
            <consortium name="EnsemblMetazoa"/>
        </authorList>
    </citation>
    <scope>IDENTIFICATION</scope>
    <source>
        <strain evidence="9">05x7-T-G4-1.051#20</strain>
    </source>
</reference>
<protein>
    <recommendedName>
        <fullName evidence="7">Adenosine 3'-phospho 5'-phosphosulfate transporter 1</fullName>
    </recommendedName>
</protein>
<dbReference type="AlphaFoldDB" id="A0A8W8I0Z9"/>
<keyword evidence="4 8" id="KW-0812">Transmembrane</keyword>
<keyword evidence="10" id="KW-1185">Reference proteome</keyword>
<dbReference type="EnsemblMetazoa" id="G11878.1">
    <property type="protein sequence ID" value="G11878.1:cds"/>
    <property type="gene ID" value="G11878"/>
</dbReference>
<dbReference type="InterPro" id="IPR013657">
    <property type="entry name" value="SCL35B1-4/HUT1"/>
</dbReference>
<keyword evidence="6 8" id="KW-0472">Membrane</keyword>
<feature type="transmembrane region" description="Helical" evidence="8">
    <location>
        <begin position="220"/>
        <end position="239"/>
    </location>
</feature>
<dbReference type="GO" id="GO:0000139">
    <property type="term" value="C:Golgi membrane"/>
    <property type="evidence" value="ECO:0007669"/>
    <property type="project" value="TreeGrafter"/>
</dbReference>
<evidence type="ECO:0000256" key="7">
    <source>
        <dbReference type="ARBA" id="ARBA00039668"/>
    </source>
</evidence>
<name>A0A8W8I0Z9_MAGGI</name>
<evidence type="ECO:0000313" key="10">
    <source>
        <dbReference type="Proteomes" id="UP000005408"/>
    </source>
</evidence>
<dbReference type="GO" id="GO:0046964">
    <property type="term" value="F:3'-phosphoadenosine 5'-phosphosulfate transmembrane transporter activity"/>
    <property type="evidence" value="ECO:0007669"/>
    <property type="project" value="TreeGrafter"/>
</dbReference>
<evidence type="ECO:0000256" key="2">
    <source>
        <dbReference type="ARBA" id="ARBA00010694"/>
    </source>
</evidence>
<dbReference type="PANTHER" id="PTHR10778">
    <property type="entry name" value="SOLUTE CARRIER FAMILY 35 MEMBER B"/>
    <property type="match status" value="1"/>
</dbReference>
<keyword evidence="5 8" id="KW-1133">Transmembrane helix</keyword>
<feature type="transmembrane region" description="Helical" evidence="8">
    <location>
        <begin position="435"/>
        <end position="455"/>
    </location>
</feature>
<evidence type="ECO:0000313" key="9">
    <source>
        <dbReference type="EnsemblMetazoa" id="G11878.1:cds"/>
    </source>
</evidence>
<organism evidence="9 10">
    <name type="scientific">Magallana gigas</name>
    <name type="common">Pacific oyster</name>
    <name type="synonym">Crassostrea gigas</name>
    <dbReference type="NCBI Taxonomy" id="29159"/>
    <lineage>
        <taxon>Eukaryota</taxon>
        <taxon>Metazoa</taxon>
        <taxon>Spiralia</taxon>
        <taxon>Lophotrochozoa</taxon>
        <taxon>Mollusca</taxon>
        <taxon>Bivalvia</taxon>
        <taxon>Autobranchia</taxon>
        <taxon>Pteriomorphia</taxon>
        <taxon>Ostreida</taxon>
        <taxon>Ostreoidea</taxon>
        <taxon>Ostreidae</taxon>
        <taxon>Magallana</taxon>
    </lineage>
</organism>
<keyword evidence="3" id="KW-0813">Transport</keyword>
<dbReference type="Pfam" id="PF08449">
    <property type="entry name" value="UAA"/>
    <property type="match status" value="1"/>
</dbReference>
<proteinExistence type="inferred from homology"/>
<feature type="transmembrane region" description="Helical" evidence="8">
    <location>
        <begin position="461"/>
        <end position="479"/>
    </location>
</feature>
<dbReference type="PANTHER" id="PTHR10778:SF13">
    <property type="entry name" value="ADENOSINE 3'-PHOSPHO 5'-PHOSPHOSULFATE TRANSPORTER 1"/>
    <property type="match status" value="1"/>
</dbReference>
<evidence type="ECO:0000256" key="6">
    <source>
        <dbReference type="ARBA" id="ARBA00023136"/>
    </source>
</evidence>
<feature type="transmembrane region" description="Helical" evidence="8">
    <location>
        <begin position="99"/>
        <end position="124"/>
    </location>
</feature>
<comment type="similarity">
    <text evidence="2">Belongs to the nucleotide-sugar transporter family. SLC35B subfamily.</text>
</comment>
<feature type="transmembrane region" description="Helical" evidence="8">
    <location>
        <begin position="176"/>
        <end position="195"/>
    </location>
</feature>
<feature type="transmembrane region" description="Helical" evidence="8">
    <location>
        <begin position="333"/>
        <end position="352"/>
    </location>
</feature>
<evidence type="ECO:0000256" key="8">
    <source>
        <dbReference type="SAM" id="Phobius"/>
    </source>
</evidence>
<dbReference type="Proteomes" id="UP000005408">
    <property type="component" value="Unassembled WGS sequence"/>
</dbReference>
<feature type="transmembrane region" description="Helical" evidence="8">
    <location>
        <begin position="405"/>
        <end position="428"/>
    </location>
</feature>
<evidence type="ECO:0000256" key="5">
    <source>
        <dbReference type="ARBA" id="ARBA00022989"/>
    </source>
</evidence>